<dbReference type="Proteomes" id="UP000192223">
    <property type="component" value="Unplaced"/>
</dbReference>
<dbReference type="InParanoid" id="A0A7F5RBT8"/>
<organism evidence="1 2">
    <name type="scientific">Agrilus planipennis</name>
    <name type="common">Emerald ash borer</name>
    <name type="synonym">Agrilus marcopoli</name>
    <dbReference type="NCBI Taxonomy" id="224129"/>
    <lineage>
        <taxon>Eukaryota</taxon>
        <taxon>Metazoa</taxon>
        <taxon>Ecdysozoa</taxon>
        <taxon>Arthropoda</taxon>
        <taxon>Hexapoda</taxon>
        <taxon>Insecta</taxon>
        <taxon>Pterygota</taxon>
        <taxon>Neoptera</taxon>
        <taxon>Endopterygota</taxon>
        <taxon>Coleoptera</taxon>
        <taxon>Polyphaga</taxon>
        <taxon>Elateriformia</taxon>
        <taxon>Buprestoidea</taxon>
        <taxon>Buprestidae</taxon>
        <taxon>Agrilinae</taxon>
        <taxon>Agrilus</taxon>
    </lineage>
</organism>
<evidence type="ECO:0000313" key="2">
    <source>
        <dbReference type="RefSeq" id="XP_025833438.1"/>
    </source>
</evidence>
<proteinExistence type="predicted"/>
<gene>
    <name evidence="2" type="primary">LOC112905380</name>
</gene>
<dbReference type="RefSeq" id="XP_025833438.1">
    <property type="nucleotide sequence ID" value="XM_025977653.1"/>
</dbReference>
<evidence type="ECO:0000313" key="1">
    <source>
        <dbReference type="Proteomes" id="UP000192223"/>
    </source>
</evidence>
<name>A0A7F5RBT8_AGRPL</name>
<dbReference type="AlphaFoldDB" id="A0A7F5RBT8"/>
<reference evidence="2" key="1">
    <citation type="submission" date="2025-08" db="UniProtKB">
        <authorList>
            <consortium name="RefSeq"/>
        </authorList>
    </citation>
    <scope>IDENTIFICATION</scope>
    <source>
        <tissue evidence="2">Entire body</tissue>
    </source>
</reference>
<accession>A0A7F5RBT8</accession>
<sequence length="142" mass="15642">MVRLKPAFPLEQPSTRPLFHRNVARSLVLSLAPLLSLSSTHQSLYGYECMCVCDADSSGCATPWRRNVVEAAAPMTTCASRESTSKLFHLFRDAAAAAAVADAGSAPAAAMHHIIIQRSLYAYICMYTCVYYKIFAIHCFFE</sequence>
<keyword evidence="1" id="KW-1185">Reference proteome</keyword>
<dbReference type="KEGG" id="apln:112905380"/>
<protein>
    <submittedName>
        <fullName evidence="2">Uncharacterized protein LOC112905380</fullName>
    </submittedName>
</protein>
<dbReference type="GeneID" id="112905380"/>